<dbReference type="InterPro" id="IPR050348">
    <property type="entry name" value="Protein-Tyr_Phosphatase"/>
</dbReference>
<feature type="domain" description="Tyrosine-protein phosphatase" evidence="7">
    <location>
        <begin position="144"/>
        <end position="409"/>
    </location>
</feature>
<dbReference type="Proteomes" id="UP000887566">
    <property type="component" value="Unplaced"/>
</dbReference>
<sequence length="480" mass="54380">MASTTMTTTASPPDDLDTLEIVLIAVGAVVIAVIAVVIVFCICRRLCRGNGRKPNRIGIESDIISAPNGSPFTKPRAIESFRKSETEHEHEPDLSTAPISRPNNIPLDVESVSSKSRDTKYSKIRLADFCSRMEQMHRDNDFMFRTEFERISDGCTTLPAATSNSTAMSEDNMKKNRFVDILPYEDNLVKLDGESDYINASFIKGYNRPREYIVTQGPISEDEERQGKRTATMKEFWTMVWQYNCTSIVMLTQCVENFRHKCGQYWPGTVNGTAEYGDISIQLTEEIDRPICVVRKFTVIKNEESRTVTQWHFKEWEDAKATDSKNLLQFIDMVRMSPASKSESPTIVHCSAGVGRSGAYIALDCLLQHIRDHDDVDILSCVRDLRSQRVRMVQTLEQYIILYGCLAIAIKKKLAEVDRDSKEDGFRSGQRAIASDHQRDHVVNVELNGDSPDAVAVEYENVSYHKEFRNSVQSNETLNI</sequence>
<keyword evidence="6" id="KW-1133">Transmembrane helix</keyword>
<dbReference type="EC" id="3.1.3.48" evidence="1"/>
<keyword evidence="9" id="KW-1185">Reference proteome</keyword>
<dbReference type="GO" id="GO:0004725">
    <property type="term" value="F:protein tyrosine phosphatase activity"/>
    <property type="evidence" value="ECO:0007669"/>
    <property type="project" value="UniProtKB-EC"/>
</dbReference>
<evidence type="ECO:0000259" key="8">
    <source>
        <dbReference type="PROSITE" id="PS50056"/>
    </source>
</evidence>
<dbReference type="SMART" id="SM00404">
    <property type="entry name" value="PTPc_motif"/>
    <property type="match status" value="1"/>
</dbReference>
<evidence type="ECO:0000256" key="6">
    <source>
        <dbReference type="SAM" id="Phobius"/>
    </source>
</evidence>
<dbReference type="Gene3D" id="3.90.190.10">
    <property type="entry name" value="Protein tyrosine phosphatase superfamily"/>
    <property type="match status" value="1"/>
</dbReference>
<evidence type="ECO:0000256" key="2">
    <source>
        <dbReference type="ARBA" id="ARBA00022801"/>
    </source>
</evidence>
<dbReference type="WBParaSite" id="PSAMB.scaffold2356size30986.g17512.t1">
    <property type="protein sequence ID" value="PSAMB.scaffold2356size30986.g17512.t1"/>
    <property type="gene ID" value="PSAMB.scaffold2356size30986.g17512"/>
</dbReference>
<reference evidence="10" key="1">
    <citation type="submission" date="2022-11" db="UniProtKB">
        <authorList>
            <consortium name="WormBaseParasite"/>
        </authorList>
    </citation>
    <scope>IDENTIFICATION</scope>
</reference>
<keyword evidence="6" id="KW-0812">Transmembrane</keyword>
<feature type="region of interest" description="Disordered" evidence="5">
    <location>
        <begin position="82"/>
        <end position="112"/>
    </location>
</feature>
<dbReference type="InterPro" id="IPR000242">
    <property type="entry name" value="PTP_cat"/>
</dbReference>
<organism evidence="9 10">
    <name type="scientific">Plectus sambesii</name>
    <dbReference type="NCBI Taxonomy" id="2011161"/>
    <lineage>
        <taxon>Eukaryota</taxon>
        <taxon>Metazoa</taxon>
        <taxon>Ecdysozoa</taxon>
        <taxon>Nematoda</taxon>
        <taxon>Chromadorea</taxon>
        <taxon>Plectida</taxon>
        <taxon>Plectina</taxon>
        <taxon>Plectoidea</taxon>
        <taxon>Plectidae</taxon>
        <taxon>Plectus</taxon>
    </lineage>
</organism>
<dbReference type="InterPro" id="IPR016130">
    <property type="entry name" value="Tyr_Pase_AS"/>
</dbReference>
<comment type="catalytic activity">
    <reaction evidence="4">
        <text>O-phospho-L-tyrosyl-[protein] + H2O = L-tyrosyl-[protein] + phosphate</text>
        <dbReference type="Rhea" id="RHEA:10684"/>
        <dbReference type="Rhea" id="RHEA-COMP:10136"/>
        <dbReference type="Rhea" id="RHEA-COMP:20101"/>
        <dbReference type="ChEBI" id="CHEBI:15377"/>
        <dbReference type="ChEBI" id="CHEBI:43474"/>
        <dbReference type="ChEBI" id="CHEBI:46858"/>
        <dbReference type="ChEBI" id="CHEBI:61978"/>
        <dbReference type="EC" id="3.1.3.48"/>
    </reaction>
</comment>
<evidence type="ECO:0000256" key="1">
    <source>
        <dbReference type="ARBA" id="ARBA00013064"/>
    </source>
</evidence>
<dbReference type="SMART" id="SM00194">
    <property type="entry name" value="PTPc"/>
    <property type="match status" value="1"/>
</dbReference>
<name>A0A914VT96_9BILA</name>
<dbReference type="PANTHER" id="PTHR19134">
    <property type="entry name" value="RECEPTOR-TYPE TYROSINE-PROTEIN PHOSPHATASE"/>
    <property type="match status" value="1"/>
</dbReference>
<accession>A0A914VT96</accession>
<protein>
    <recommendedName>
        <fullName evidence="1">protein-tyrosine-phosphatase</fullName>
        <ecNumber evidence="1">3.1.3.48</ecNumber>
    </recommendedName>
</protein>
<evidence type="ECO:0000259" key="7">
    <source>
        <dbReference type="PROSITE" id="PS50055"/>
    </source>
</evidence>
<dbReference type="PRINTS" id="PR00700">
    <property type="entry name" value="PRTYPHPHTASE"/>
</dbReference>
<dbReference type="PROSITE" id="PS50055">
    <property type="entry name" value="TYR_PHOSPHATASE_PTP"/>
    <property type="match status" value="1"/>
</dbReference>
<dbReference type="FunFam" id="3.90.190.10:FF:000102">
    <property type="entry name" value="Receptor-type tyrosine-protein phosphatase"/>
    <property type="match status" value="1"/>
</dbReference>
<dbReference type="SUPFAM" id="SSF52799">
    <property type="entry name" value="(Phosphotyrosine protein) phosphatases II"/>
    <property type="match status" value="1"/>
</dbReference>
<dbReference type="PROSITE" id="PS50056">
    <property type="entry name" value="TYR_PHOSPHATASE_2"/>
    <property type="match status" value="1"/>
</dbReference>
<evidence type="ECO:0000313" key="9">
    <source>
        <dbReference type="Proteomes" id="UP000887566"/>
    </source>
</evidence>
<evidence type="ECO:0000256" key="4">
    <source>
        <dbReference type="ARBA" id="ARBA00051722"/>
    </source>
</evidence>
<keyword evidence="3" id="KW-0904">Protein phosphatase</keyword>
<keyword evidence="6" id="KW-0472">Membrane</keyword>
<feature type="transmembrane region" description="Helical" evidence="6">
    <location>
        <begin position="21"/>
        <end position="43"/>
    </location>
</feature>
<dbReference type="InterPro" id="IPR029021">
    <property type="entry name" value="Prot-tyrosine_phosphatase-like"/>
</dbReference>
<evidence type="ECO:0000313" key="10">
    <source>
        <dbReference type="WBParaSite" id="PSAMB.scaffold2356size30986.g17512.t1"/>
    </source>
</evidence>
<keyword evidence="2" id="KW-0378">Hydrolase</keyword>
<feature type="compositionally biased region" description="Basic and acidic residues" evidence="5">
    <location>
        <begin position="82"/>
        <end position="93"/>
    </location>
</feature>
<feature type="domain" description="Tyrosine specific protein phosphatases" evidence="8">
    <location>
        <begin position="325"/>
        <end position="400"/>
    </location>
</feature>
<evidence type="ECO:0000256" key="3">
    <source>
        <dbReference type="ARBA" id="ARBA00022912"/>
    </source>
</evidence>
<dbReference type="GO" id="GO:0045202">
    <property type="term" value="C:synapse"/>
    <property type="evidence" value="ECO:0007669"/>
    <property type="project" value="UniProtKB-ARBA"/>
</dbReference>
<dbReference type="AlphaFoldDB" id="A0A914VT96"/>
<dbReference type="Pfam" id="PF00102">
    <property type="entry name" value="Y_phosphatase"/>
    <property type="match status" value="1"/>
</dbReference>
<dbReference type="PANTHER" id="PTHR19134:SF553">
    <property type="entry name" value="TYROSINE-PROTEIN PHOSPHATASE 10D-RELATED"/>
    <property type="match status" value="1"/>
</dbReference>
<proteinExistence type="predicted"/>
<dbReference type="InterPro" id="IPR003595">
    <property type="entry name" value="Tyr_Pase_cat"/>
</dbReference>
<evidence type="ECO:0000256" key="5">
    <source>
        <dbReference type="SAM" id="MobiDB-lite"/>
    </source>
</evidence>
<dbReference type="PROSITE" id="PS00383">
    <property type="entry name" value="TYR_PHOSPHATASE_1"/>
    <property type="match status" value="1"/>
</dbReference>
<dbReference type="InterPro" id="IPR000387">
    <property type="entry name" value="Tyr_Pase_dom"/>
</dbReference>